<evidence type="ECO:0000313" key="3">
    <source>
        <dbReference type="Proteomes" id="UP000199215"/>
    </source>
</evidence>
<feature type="region of interest" description="Disordered" evidence="1">
    <location>
        <begin position="44"/>
        <end position="79"/>
    </location>
</feature>
<evidence type="ECO:0000313" key="2">
    <source>
        <dbReference type="EMBL" id="SEH49112.1"/>
    </source>
</evidence>
<reference evidence="2 3" key="1">
    <citation type="submission" date="2016-10" db="EMBL/GenBank/DDBJ databases">
        <authorList>
            <person name="de Groot N.N."/>
        </authorList>
    </citation>
    <scope>NUCLEOTIDE SEQUENCE [LARGE SCALE GENOMIC DNA]</scope>
    <source>
        <strain evidence="2 3">IBRC-M10418</strain>
    </source>
</reference>
<protein>
    <submittedName>
        <fullName evidence="2">Uncharacterized protein</fullName>
    </submittedName>
</protein>
<dbReference type="Proteomes" id="UP000199215">
    <property type="component" value="Unassembled WGS sequence"/>
</dbReference>
<gene>
    <name evidence="2" type="ORF">SAMN05192561_10332</name>
</gene>
<accession>A0A1H6IR60</accession>
<evidence type="ECO:0000256" key="1">
    <source>
        <dbReference type="SAM" id="MobiDB-lite"/>
    </source>
</evidence>
<dbReference type="RefSeq" id="WP_092816518.1">
    <property type="nucleotide sequence ID" value="NZ_FNWU01000003.1"/>
</dbReference>
<dbReference type="EMBL" id="FNWU01000003">
    <property type="protein sequence ID" value="SEH49112.1"/>
    <property type="molecule type" value="Genomic_DNA"/>
</dbReference>
<organism evidence="2 3">
    <name type="scientific">Halopenitus malekzadehii</name>
    <dbReference type="NCBI Taxonomy" id="1267564"/>
    <lineage>
        <taxon>Archaea</taxon>
        <taxon>Methanobacteriati</taxon>
        <taxon>Methanobacteriota</taxon>
        <taxon>Stenosarchaea group</taxon>
        <taxon>Halobacteria</taxon>
        <taxon>Halobacteriales</taxon>
        <taxon>Haloferacaceae</taxon>
        <taxon>Halopenitus</taxon>
    </lineage>
</organism>
<feature type="compositionally biased region" description="Low complexity" evidence="1">
    <location>
        <begin position="57"/>
        <end position="72"/>
    </location>
</feature>
<dbReference type="AlphaFoldDB" id="A0A1H6IR60"/>
<keyword evidence="3" id="KW-1185">Reference proteome</keyword>
<sequence length="98" mass="10021">MRAHVHRVIALALPVLLLARVVSAPVMAGADLTAQQAVPTAIEAPATVTSGEPATVTSEAPATTTADTSSAAIDEAPSAATTDAIRVRNALRRVDRVR</sequence>
<feature type="compositionally biased region" description="Polar residues" evidence="1">
    <location>
        <begin position="47"/>
        <end position="56"/>
    </location>
</feature>
<proteinExistence type="predicted"/>
<name>A0A1H6IR60_9EURY</name>